<dbReference type="EMBL" id="JBHLWO010000001">
    <property type="protein sequence ID" value="MFC0318359.1"/>
    <property type="molecule type" value="Genomic_DNA"/>
</dbReference>
<evidence type="ECO:0000313" key="2">
    <source>
        <dbReference type="EMBL" id="MFC0318359.1"/>
    </source>
</evidence>
<protein>
    <submittedName>
        <fullName evidence="2">DUF983 domain-containing protein</fullName>
    </submittedName>
</protein>
<comment type="caution">
    <text evidence="2">The sequence shown here is derived from an EMBL/GenBank/DDBJ whole genome shotgun (WGS) entry which is preliminary data.</text>
</comment>
<sequence>MTQDSRSSKFIPAFPAMLKGKCPRCRQGNMFKSFFSNTMYEECGHCGLTFERNPGYFYTAMYVTYVFNVAEIVTLGIATFVLSGGSDNPWLYVGIIIPGILLLAPLNYRYSRIIQMYWLDPTLKYRPDLSGNKNDQTPA</sequence>
<feature type="transmembrane region" description="Helical" evidence="1">
    <location>
        <begin position="89"/>
        <end position="108"/>
    </location>
</feature>
<gene>
    <name evidence="2" type="ORF">ACFFI0_08555</name>
</gene>
<keyword evidence="3" id="KW-1185">Reference proteome</keyword>
<accession>A0ABV6HID3</accession>
<name>A0ABV6HID3_9SPHI</name>
<proteinExistence type="predicted"/>
<evidence type="ECO:0000256" key="1">
    <source>
        <dbReference type="SAM" id="Phobius"/>
    </source>
</evidence>
<keyword evidence="1" id="KW-0472">Membrane</keyword>
<dbReference type="Proteomes" id="UP001589774">
    <property type="component" value="Unassembled WGS sequence"/>
</dbReference>
<dbReference type="Pfam" id="PF06170">
    <property type="entry name" value="DUF983"/>
    <property type="match status" value="1"/>
</dbReference>
<dbReference type="RefSeq" id="WP_013665509.1">
    <property type="nucleotide sequence ID" value="NZ_JBHLWO010000001.1"/>
</dbReference>
<evidence type="ECO:0000313" key="3">
    <source>
        <dbReference type="Proteomes" id="UP001589774"/>
    </source>
</evidence>
<organism evidence="2 3">
    <name type="scientific">Olivibacter oleidegradans</name>
    <dbReference type="NCBI Taxonomy" id="760123"/>
    <lineage>
        <taxon>Bacteria</taxon>
        <taxon>Pseudomonadati</taxon>
        <taxon>Bacteroidota</taxon>
        <taxon>Sphingobacteriia</taxon>
        <taxon>Sphingobacteriales</taxon>
        <taxon>Sphingobacteriaceae</taxon>
        <taxon>Olivibacter</taxon>
    </lineage>
</organism>
<keyword evidence="1" id="KW-0812">Transmembrane</keyword>
<reference evidence="2 3" key="1">
    <citation type="submission" date="2024-09" db="EMBL/GenBank/DDBJ databases">
        <authorList>
            <person name="Sun Q."/>
            <person name="Mori K."/>
        </authorList>
    </citation>
    <scope>NUCLEOTIDE SEQUENCE [LARGE SCALE GENOMIC DNA]</scope>
    <source>
        <strain evidence="2 3">CCM 7765</strain>
    </source>
</reference>
<feature type="transmembrane region" description="Helical" evidence="1">
    <location>
        <begin position="62"/>
        <end position="83"/>
    </location>
</feature>
<keyword evidence="1" id="KW-1133">Transmembrane helix</keyword>
<dbReference type="InterPro" id="IPR009325">
    <property type="entry name" value="DUF983"/>
</dbReference>